<evidence type="ECO:0000313" key="7">
    <source>
        <dbReference type="Proteomes" id="UP000366051"/>
    </source>
</evidence>
<accession>A0A5Q2N9W0</accession>
<keyword evidence="4 6" id="KW-0067">ATP-binding</keyword>
<proteinExistence type="inferred from homology"/>
<evidence type="ECO:0000256" key="4">
    <source>
        <dbReference type="ARBA" id="ARBA00022840"/>
    </source>
</evidence>
<dbReference type="InterPro" id="IPR003593">
    <property type="entry name" value="AAA+_ATPase"/>
</dbReference>
<dbReference type="Pfam" id="PF00005">
    <property type="entry name" value="ABC_tran"/>
    <property type="match status" value="2"/>
</dbReference>
<evidence type="ECO:0000259" key="5">
    <source>
        <dbReference type="PROSITE" id="PS50893"/>
    </source>
</evidence>
<dbReference type="CDD" id="cd03257">
    <property type="entry name" value="ABC_NikE_OppD_transporters"/>
    <property type="match status" value="2"/>
</dbReference>
<dbReference type="InterPro" id="IPR003439">
    <property type="entry name" value="ABC_transporter-like_ATP-bd"/>
</dbReference>
<dbReference type="GO" id="GO:0055085">
    <property type="term" value="P:transmembrane transport"/>
    <property type="evidence" value="ECO:0007669"/>
    <property type="project" value="UniProtKB-ARBA"/>
</dbReference>
<dbReference type="PROSITE" id="PS00211">
    <property type="entry name" value="ABC_TRANSPORTER_1"/>
    <property type="match status" value="2"/>
</dbReference>
<dbReference type="PROSITE" id="PS50893">
    <property type="entry name" value="ABC_TRANSPORTER_2"/>
    <property type="match status" value="2"/>
</dbReference>
<gene>
    <name evidence="6" type="primary">nikE</name>
    <name evidence="6" type="ORF">FTV88_2980</name>
</gene>
<dbReference type="NCBIfam" id="NF007739">
    <property type="entry name" value="PRK10419.1"/>
    <property type="match status" value="2"/>
</dbReference>
<feature type="domain" description="ABC transporter" evidence="5">
    <location>
        <begin position="16"/>
        <end position="267"/>
    </location>
</feature>
<dbReference type="GO" id="GO:0015833">
    <property type="term" value="P:peptide transport"/>
    <property type="evidence" value="ECO:0007669"/>
    <property type="project" value="InterPro"/>
</dbReference>
<dbReference type="RefSeq" id="WP_162008061.1">
    <property type="nucleotide sequence ID" value="NZ_CP045875.1"/>
</dbReference>
<dbReference type="KEGG" id="hcv:FTV88_2980"/>
<dbReference type="NCBIfam" id="TIGR01727">
    <property type="entry name" value="oligo_HPY"/>
    <property type="match status" value="1"/>
</dbReference>
<organism evidence="6 7">
    <name type="scientific">Heliorestis convoluta</name>
    <dbReference type="NCBI Taxonomy" id="356322"/>
    <lineage>
        <taxon>Bacteria</taxon>
        <taxon>Bacillati</taxon>
        <taxon>Bacillota</taxon>
        <taxon>Clostridia</taxon>
        <taxon>Eubacteriales</taxon>
        <taxon>Heliobacteriaceae</taxon>
        <taxon>Heliorestis</taxon>
    </lineage>
</organism>
<evidence type="ECO:0000256" key="2">
    <source>
        <dbReference type="ARBA" id="ARBA00022448"/>
    </source>
</evidence>
<dbReference type="GO" id="GO:0005524">
    <property type="term" value="F:ATP binding"/>
    <property type="evidence" value="ECO:0007669"/>
    <property type="project" value="UniProtKB-KW"/>
</dbReference>
<reference evidence="7" key="1">
    <citation type="submission" date="2019-11" db="EMBL/GenBank/DDBJ databases">
        <title>Genome sequence of Heliorestis convoluta strain HH, an alkaliphilic and minimalistic phototrophic bacterium from a soda lake in Egypt.</title>
        <authorList>
            <person name="Dewey E.D."/>
            <person name="Stokes L.M."/>
            <person name="Burchell B.M."/>
            <person name="Shaffer K.N."/>
            <person name="Huntington A.M."/>
            <person name="Baker J.M."/>
            <person name="Nadendla S."/>
            <person name="Giglio M.G."/>
            <person name="Touchman J.W."/>
            <person name="Blankenship R.E."/>
            <person name="Madigan M.T."/>
            <person name="Sattley W.M."/>
        </authorList>
    </citation>
    <scope>NUCLEOTIDE SEQUENCE [LARGE SCALE GENOMIC DNA]</scope>
    <source>
        <strain evidence="7">HH</strain>
    </source>
</reference>
<dbReference type="NCBIfam" id="NF008453">
    <property type="entry name" value="PRK11308.1"/>
    <property type="match status" value="2"/>
</dbReference>
<name>A0A5Q2N9W0_9FIRM</name>
<keyword evidence="7" id="KW-1185">Reference proteome</keyword>
<dbReference type="InterPro" id="IPR027417">
    <property type="entry name" value="P-loop_NTPase"/>
</dbReference>
<dbReference type="SMART" id="SM00382">
    <property type="entry name" value="AAA"/>
    <property type="match status" value="2"/>
</dbReference>
<dbReference type="Gene3D" id="3.40.50.300">
    <property type="entry name" value="P-loop containing nucleotide triphosphate hydrolases"/>
    <property type="match status" value="2"/>
</dbReference>
<dbReference type="EMBL" id="CP045875">
    <property type="protein sequence ID" value="QGG49060.1"/>
    <property type="molecule type" value="Genomic_DNA"/>
</dbReference>
<dbReference type="AlphaFoldDB" id="A0A5Q2N9W0"/>
<dbReference type="GO" id="GO:0016887">
    <property type="term" value="F:ATP hydrolysis activity"/>
    <property type="evidence" value="ECO:0007669"/>
    <property type="project" value="InterPro"/>
</dbReference>
<dbReference type="InterPro" id="IPR050319">
    <property type="entry name" value="ABC_transp_ATP-bind"/>
</dbReference>
<sequence>MFIFPIPKYNNPLEVARISNLAVHYPIQNAHGELTKVKALDQVSFQIKSGQRMGLVGESGSGKTTLALTMLGLIEESQQSGEIFYGDQPFLSLSSEEKKDWRWNYVSLVFQNSLEVLNPVMKVGPQILEPLWKKSKLSKKEASEELQQLLQWVQLDLAVQDAYPHQLSGGMRQRVLLAMALACRPKLLIMDEPTSSLDEATRRQITERINALQKELGFALLLISHDLRTVYELTDDVMVLYGGNVVEQGKTKSIVKKPYHPYTAGLLQASLDLFPYKDLWGIPGESYDGVERSGCPYVQRCTQQEWYCHEKKADLSSPEQERLVRCHFGGLRRLLQGIDISKNFGSASQQITAVTNCSIQVRHSETVALIGTSGAGKSTLAQIVAGFLPADQGKVMFMEKDITSQGASRQEKGIQLVLQDPYSSLSPRLSTFDAIEEPLRVNNIGTKEERKERICTLLKQLQLPFHDDFLARPCASLSGGQRQRVAIARALVMKPRLLIADEITSMLDLSTQANLLRLLKSLQNSMGFAMLFITHDLQVARKIADKIVVMDKGAIIEERSLDYYVESMESNAKASTSPVEVFSLSPTNPVEPVACSVAPVNSINKKEMSIG</sequence>
<dbReference type="InterPro" id="IPR017871">
    <property type="entry name" value="ABC_transporter-like_CS"/>
</dbReference>
<evidence type="ECO:0000256" key="1">
    <source>
        <dbReference type="ARBA" id="ARBA00005417"/>
    </source>
</evidence>
<evidence type="ECO:0000313" key="6">
    <source>
        <dbReference type="EMBL" id="QGG49060.1"/>
    </source>
</evidence>
<evidence type="ECO:0000256" key="3">
    <source>
        <dbReference type="ARBA" id="ARBA00022741"/>
    </source>
</evidence>
<protein>
    <submittedName>
        <fullName evidence="6">Nickel import ATP-binding protein NikE</fullName>
    </submittedName>
</protein>
<dbReference type="InterPro" id="IPR013563">
    <property type="entry name" value="Oligopep_ABC_C"/>
</dbReference>
<dbReference type="Proteomes" id="UP000366051">
    <property type="component" value="Chromosome"/>
</dbReference>
<keyword evidence="2" id="KW-0813">Transport</keyword>
<keyword evidence="3" id="KW-0547">Nucleotide-binding</keyword>
<feature type="domain" description="ABC transporter" evidence="5">
    <location>
        <begin position="335"/>
        <end position="577"/>
    </location>
</feature>
<dbReference type="PANTHER" id="PTHR43776:SF7">
    <property type="entry name" value="D,D-DIPEPTIDE TRANSPORT ATP-BINDING PROTEIN DDPF-RELATED"/>
    <property type="match status" value="1"/>
</dbReference>
<dbReference type="Pfam" id="PF08352">
    <property type="entry name" value="oligo_HPY"/>
    <property type="match status" value="1"/>
</dbReference>
<comment type="similarity">
    <text evidence="1">Belongs to the ABC transporter superfamily.</text>
</comment>
<dbReference type="PANTHER" id="PTHR43776">
    <property type="entry name" value="TRANSPORT ATP-BINDING PROTEIN"/>
    <property type="match status" value="1"/>
</dbReference>
<dbReference type="SUPFAM" id="SSF52540">
    <property type="entry name" value="P-loop containing nucleoside triphosphate hydrolases"/>
    <property type="match status" value="2"/>
</dbReference>